<dbReference type="InterPro" id="IPR038726">
    <property type="entry name" value="PDDEXK_AddAB-type"/>
</dbReference>
<dbReference type="InterPro" id="IPR011335">
    <property type="entry name" value="Restrct_endonuc-II-like"/>
</dbReference>
<feature type="domain" description="PD-(D/E)XK endonuclease-like" evidence="1">
    <location>
        <begin position="644"/>
        <end position="911"/>
    </location>
</feature>
<dbReference type="EMBL" id="CP035544">
    <property type="protein sequence ID" value="QBA65271.1"/>
    <property type="molecule type" value="Genomic_DNA"/>
</dbReference>
<proteinExistence type="predicted"/>
<dbReference type="SUPFAM" id="SSF52980">
    <property type="entry name" value="Restriction endonuclease-like"/>
    <property type="match status" value="1"/>
</dbReference>
<dbReference type="Pfam" id="PF12705">
    <property type="entry name" value="PDDEXK_1"/>
    <property type="match status" value="1"/>
</dbReference>
<evidence type="ECO:0000313" key="2">
    <source>
        <dbReference type="EMBL" id="QBA65271.1"/>
    </source>
</evidence>
<evidence type="ECO:0000259" key="1">
    <source>
        <dbReference type="Pfam" id="PF12705"/>
    </source>
</evidence>
<dbReference type="Gene3D" id="3.90.320.10">
    <property type="match status" value="1"/>
</dbReference>
<evidence type="ECO:0000313" key="3">
    <source>
        <dbReference type="Proteomes" id="UP000290889"/>
    </source>
</evidence>
<dbReference type="InterPro" id="IPR027417">
    <property type="entry name" value="P-loop_NTPase"/>
</dbReference>
<dbReference type="KEGG" id="mur:EQY75_12455"/>
<dbReference type="RefSeq" id="WP_129606344.1">
    <property type="nucleotide sequence ID" value="NZ_CP035544.1"/>
</dbReference>
<dbReference type="SUPFAM" id="SSF52540">
    <property type="entry name" value="P-loop containing nucleoside triphosphate hydrolases"/>
    <property type="match status" value="1"/>
</dbReference>
<dbReference type="InterPro" id="IPR011604">
    <property type="entry name" value="PDDEXK-like_dom_sf"/>
</dbReference>
<organism evidence="2 3">
    <name type="scientific">Muriicola soli</name>
    <dbReference type="NCBI Taxonomy" id="2507538"/>
    <lineage>
        <taxon>Bacteria</taxon>
        <taxon>Pseudomonadati</taxon>
        <taxon>Bacteroidota</taxon>
        <taxon>Flavobacteriia</taxon>
        <taxon>Flavobacteriales</taxon>
        <taxon>Flavobacteriaceae</taxon>
        <taxon>Muriicola</taxon>
    </lineage>
</organism>
<protein>
    <submittedName>
        <fullName evidence="2">PD-(D/E)XK nuclease family protein</fullName>
    </submittedName>
</protein>
<reference evidence="2 3" key="1">
    <citation type="submission" date="2019-01" db="EMBL/GenBank/DDBJ databases">
        <title>Muriicola soli sp. nov., isolated from soil.</title>
        <authorList>
            <person name="Kang H.J."/>
            <person name="Kim S.B."/>
        </authorList>
    </citation>
    <scope>NUCLEOTIDE SEQUENCE [LARGE SCALE GENOMIC DNA]</scope>
    <source>
        <strain evidence="2 3">MMS17-SY002</strain>
    </source>
</reference>
<dbReference type="OrthoDB" id="9762792at2"/>
<keyword evidence="3" id="KW-1185">Reference proteome</keyword>
<dbReference type="Proteomes" id="UP000290889">
    <property type="component" value="Chromosome"/>
</dbReference>
<dbReference type="Gene3D" id="3.40.50.300">
    <property type="entry name" value="P-loop containing nucleotide triphosphate hydrolases"/>
    <property type="match status" value="1"/>
</dbReference>
<dbReference type="Gene3D" id="1.10.486.10">
    <property type="entry name" value="PCRA, domain 4"/>
    <property type="match status" value="1"/>
</dbReference>
<name>A0A411EC06_9FLAO</name>
<accession>A0A411EC06</accession>
<gene>
    <name evidence="2" type="ORF">EQY75_12455</name>
</gene>
<sequence>MRTFLEEVVSDIVSEKVVSDDLVLVVPSKRAGLFLLQVFAKTSTQPGFAPTIYTIEEFVGHISGLDYASNTQLIFELYQVYKSLHGDDADSFQDFSRWGNTLLQDFNEIDRYLIPQKKLFSYLSAIQETNHWYLKPEKTPMIEAYIKFWNSLGPLYDQFSQHLISQKKGYQGLIYRKASENIHEYTSQSEKGSHVFIGFNALNSAESTIIQSLIDQDRAEIYWDIDPFFVEDPIHDAGYFIRSYLKNWPHFQKNPLRGPVSNYLGQKDINIIGVPRNVSQAKYVGSLLDTLIKDDECTQQSTAVILGDENLLNPLVNAIPDSVPALNITMGLPLSHTPATSLFIEFISLYVNSAGRGWYYSDVISFVSHPYVKRLFKKPESTLNLLYQEIREKNRVYIQPEQIHRLSEEDSKILELLFSRDYTSPQKLHDANLQLAQALKNCFESFGDSIALEYLVKIKTVLNEIGLCLDKYDFIVDLKSFQSLFRELTNVETLDFYGKPLEGIQLMGMLESRNLDFETVIITSLNEGILPSGKTSGSFIPFDLKREFKMPTYKEKDAVYTYHFYRLLQRAKNIYLIYNTEPDVLEGGEKSRFISQLLTENRAQGSITQIIATPPMHLVIPDNKSISKDTSVVSALSERANKGFSPSSLSSYIRDPIEFYKKYVLGIREFEEVEENIAANTFGTIIHHSLEQLYLPLVGSTLSPEALRELKPKIPDMVNASFKEHYPTVSLLDGKNLIAYSVIQRYLERFLELEIESCKNHKIELLAVEQKLRTSIEVQGLNFPVALKGTIDRIDKKDGVLRILDYKTGNTKSTEVEITTWESIISDPDKGKAFQMMSYALMYYDKYPTENFEAAIIPFRDLDSSPLRFCTKENGGRYAKKEFSITAETISEFRTQLQQLILTIFDQEIAFETPLS</sequence>
<dbReference type="AlphaFoldDB" id="A0A411EC06"/>